<keyword evidence="2" id="KW-1003">Cell membrane</keyword>
<proteinExistence type="predicted"/>
<evidence type="ECO:0000256" key="3">
    <source>
        <dbReference type="ARBA" id="ARBA00022692"/>
    </source>
</evidence>
<feature type="transmembrane region" description="Helical" evidence="6">
    <location>
        <begin position="149"/>
        <end position="173"/>
    </location>
</feature>
<evidence type="ECO:0000256" key="2">
    <source>
        <dbReference type="ARBA" id="ARBA00022475"/>
    </source>
</evidence>
<name>A0A1F5Z2E5_9BACT</name>
<dbReference type="AlphaFoldDB" id="A0A1F5Z2E5"/>
<feature type="transmembrane region" description="Helical" evidence="6">
    <location>
        <begin position="118"/>
        <end position="137"/>
    </location>
</feature>
<feature type="transmembrane region" description="Helical" evidence="6">
    <location>
        <begin position="62"/>
        <end position="81"/>
    </location>
</feature>
<feature type="transmembrane region" description="Helical" evidence="6">
    <location>
        <begin position="93"/>
        <end position="112"/>
    </location>
</feature>
<gene>
    <name evidence="8" type="ORF">A2777_06100</name>
</gene>
<comment type="subcellular location">
    <subcellularLocation>
        <location evidence="1">Cell membrane</location>
        <topology evidence="1">Multi-pass membrane protein</topology>
    </subcellularLocation>
</comment>
<feature type="domain" description="EamA" evidence="7">
    <location>
        <begin position="1"/>
        <end position="135"/>
    </location>
</feature>
<dbReference type="InterPro" id="IPR000620">
    <property type="entry name" value="EamA_dom"/>
</dbReference>
<evidence type="ECO:0000256" key="1">
    <source>
        <dbReference type="ARBA" id="ARBA00004651"/>
    </source>
</evidence>
<feature type="transmembrane region" description="Helical" evidence="6">
    <location>
        <begin position="30"/>
        <end position="50"/>
    </location>
</feature>
<evidence type="ECO:0000256" key="5">
    <source>
        <dbReference type="ARBA" id="ARBA00023136"/>
    </source>
</evidence>
<dbReference type="PANTHER" id="PTHR32322">
    <property type="entry name" value="INNER MEMBRANE TRANSPORTER"/>
    <property type="match status" value="1"/>
</dbReference>
<dbReference type="SUPFAM" id="SSF103481">
    <property type="entry name" value="Multidrug resistance efflux transporter EmrE"/>
    <property type="match status" value="2"/>
</dbReference>
<evidence type="ECO:0000313" key="8">
    <source>
        <dbReference type="EMBL" id="OGG06523.1"/>
    </source>
</evidence>
<dbReference type="PANTHER" id="PTHR32322:SF18">
    <property type="entry name" value="S-ADENOSYLMETHIONINE_S-ADENOSYLHOMOCYSTEINE TRANSPORTER"/>
    <property type="match status" value="1"/>
</dbReference>
<protein>
    <recommendedName>
        <fullName evidence="7">EamA domain-containing protein</fullName>
    </recommendedName>
</protein>
<dbReference type="EMBL" id="MFJF01000015">
    <property type="protein sequence ID" value="OGG06523.1"/>
    <property type="molecule type" value="Genomic_DNA"/>
</dbReference>
<organism evidence="8 9">
    <name type="scientific">Candidatus Gottesmanbacteria bacterium RIFCSPHIGHO2_01_FULL_40_15</name>
    <dbReference type="NCBI Taxonomy" id="1798376"/>
    <lineage>
        <taxon>Bacteria</taxon>
        <taxon>Candidatus Gottesmaniibacteriota</taxon>
    </lineage>
</organism>
<evidence type="ECO:0000256" key="6">
    <source>
        <dbReference type="SAM" id="Phobius"/>
    </source>
</evidence>
<dbReference type="Gene3D" id="1.10.3730.20">
    <property type="match status" value="2"/>
</dbReference>
<feature type="transmembrane region" description="Helical" evidence="6">
    <location>
        <begin position="179"/>
        <end position="200"/>
    </location>
</feature>
<reference evidence="8 9" key="1">
    <citation type="journal article" date="2016" name="Nat. Commun.">
        <title>Thousands of microbial genomes shed light on interconnected biogeochemical processes in an aquifer system.</title>
        <authorList>
            <person name="Anantharaman K."/>
            <person name="Brown C.T."/>
            <person name="Hug L.A."/>
            <person name="Sharon I."/>
            <person name="Castelle C.J."/>
            <person name="Probst A.J."/>
            <person name="Thomas B.C."/>
            <person name="Singh A."/>
            <person name="Wilkins M.J."/>
            <person name="Karaoz U."/>
            <person name="Brodie E.L."/>
            <person name="Williams K.H."/>
            <person name="Hubbard S.S."/>
            <person name="Banfield J.F."/>
        </authorList>
    </citation>
    <scope>NUCLEOTIDE SEQUENCE [LARGE SCALE GENOMIC DNA]</scope>
</reference>
<feature type="transmembrane region" description="Helical" evidence="6">
    <location>
        <begin position="212"/>
        <end position="233"/>
    </location>
</feature>
<dbReference type="Pfam" id="PF00892">
    <property type="entry name" value="EamA"/>
    <property type="match status" value="2"/>
</dbReference>
<dbReference type="GO" id="GO:0005886">
    <property type="term" value="C:plasma membrane"/>
    <property type="evidence" value="ECO:0007669"/>
    <property type="project" value="UniProtKB-SubCell"/>
</dbReference>
<accession>A0A1F5Z2E5</accession>
<feature type="transmembrane region" description="Helical" evidence="6">
    <location>
        <begin position="239"/>
        <end position="261"/>
    </location>
</feature>
<dbReference type="InterPro" id="IPR050638">
    <property type="entry name" value="AA-Vitamin_Transporters"/>
</dbReference>
<keyword evidence="4 6" id="KW-1133">Transmembrane helix</keyword>
<dbReference type="Proteomes" id="UP000177354">
    <property type="component" value="Unassembled WGS sequence"/>
</dbReference>
<feature type="domain" description="EamA" evidence="7">
    <location>
        <begin position="156"/>
        <end position="285"/>
    </location>
</feature>
<sequence length="286" mass="31409">MGILAGLLSMIFWGTAIFLAALASRKLGNVLTLFWMQLFGFITGFIYFFINFRTYNFISVPKIIPLLVIIAILQAIAYLAFYKGLEKSQVSLVSPIGAAWGLVTAILGVIFLKEKLSGTQILSIGFIVVGILLLSININDFIKLKKINLLAGVNEGIIAMLGWGVSLFFLVFATKDLGWFLPAFIFRLFLLLFLSVFILYSHKPLIPKLEKFPFILLLLIGIFDIGGFFSYSYGVSSTSASIVAPIGSAYALVTVFLARIFLKENIDLNKTIGILAIIGGLVLISL</sequence>
<evidence type="ECO:0000259" key="7">
    <source>
        <dbReference type="Pfam" id="PF00892"/>
    </source>
</evidence>
<evidence type="ECO:0000313" key="9">
    <source>
        <dbReference type="Proteomes" id="UP000177354"/>
    </source>
</evidence>
<keyword evidence="3 6" id="KW-0812">Transmembrane</keyword>
<keyword evidence="5 6" id="KW-0472">Membrane</keyword>
<feature type="transmembrane region" description="Helical" evidence="6">
    <location>
        <begin position="6"/>
        <end position="23"/>
    </location>
</feature>
<comment type="caution">
    <text evidence="8">The sequence shown here is derived from an EMBL/GenBank/DDBJ whole genome shotgun (WGS) entry which is preliminary data.</text>
</comment>
<dbReference type="InterPro" id="IPR037185">
    <property type="entry name" value="EmrE-like"/>
</dbReference>
<evidence type="ECO:0000256" key="4">
    <source>
        <dbReference type="ARBA" id="ARBA00022989"/>
    </source>
</evidence>